<evidence type="ECO:0000256" key="3">
    <source>
        <dbReference type="SAM" id="Phobius"/>
    </source>
</evidence>
<protein>
    <submittedName>
        <fullName evidence="7">Efflux transporter, RND family, MFP subunit</fullName>
    </submittedName>
</protein>
<comment type="caution">
    <text evidence="7">The sequence shown here is derived from an EMBL/GenBank/DDBJ whole genome shotgun (WGS) entry which is preliminary data.</text>
</comment>
<proteinExistence type="inferred from homology"/>
<dbReference type="RefSeq" id="WP_050354015.1">
    <property type="nucleotide sequence ID" value="NZ_LGSS01000002.1"/>
</dbReference>
<feature type="coiled-coil region" evidence="2">
    <location>
        <begin position="98"/>
        <end position="176"/>
    </location>
</feature>
<dbReference type="EMBL" id="LGSS01000002">
    <property type="protein sequence ID" value="KNF09618.1"/>
    <property type="molecule type" value="Genomic_DNA"/>
</dbReference>
<accession>A0A0L0WDR5</accession>
<evidence type="ECO:0000256" key="1">
    <source>
        <dbReference type="ARBA" id="ARBA00009477"/>
    </source>
</evidence>
<dbReference type="Pfam" id="PF25973">
    <property type="entry name" value="BSH_CzcB"/>
    <property type="match status" value="1"/>
</dbReference>
<organism evidence="7 8">
    <name type="scientific">Gottschalkia purinilytica</name>
    <name type="common">Clostridium purinilyticum</name>
    <dbReference type="NCBI Taxonomy" id="1503"/>
    <lineage>
        <taxon>Bacteria</taxon>
        <taxon>Bacillati</taxon>
        <taxon>Bacillota</taxon>
        <taxon>Tissierellia</taxon>
        <taxon>Tissierellales</taxon>
        <taxon>Gottschalkiaceae</taxon>
        <taxon>Gottschalkia</taxon>
    </lineage>
</organism>
<evidence type="ECO:0000259" key="4">
    <source>
        <dbReference type="Pfam" id="PF25967"/>
    </source>
</evidence>
<feature type="transmembrane region" description="Helical" evidence="3">
    <location>
        <begin position="7"/>
        <end position="26"/>
    </location>
</feature>
<keyword evidence="2" id="KW-0175">Coiled coil</keyword>
<dbReference type="InterPro" id="IPR058627">
    <property type="entry name" value="MdtA-like_C"/>
</dbReference>
<evidence type="ECO:0000256" key="2">
    <source>
        <dbReference type="SAM" id="Coils"/>
    </source>
</evidence>
<evidence type="ECO:0000259" key="5">
    <source>
        <dbReference type="Pfam" id="PF25973"/>
    </source>
</evidence>
<dbReference type="InterPro" id="IPR006143">
    <property type="entry name" value="RND_pump_MFP"/>
</dbReference>
<dbReference type="STRING" id="1503.CLPU_2c00690"/>
<comment type="similarity">
    <text evidence="1">Belongs to the membrane fusion protein (MFP) (TC 8.A.1) family.</text>
</comment>
<dbReference type="Pfam" id="PF25967">
    <property type="entry name" value="RND-MFP_C"/>
    <property type="match status" value="1"/>
</dbReference>
<dbReference type="NCBIfam" id="TIGR01730">
    <property type="entry name" value="RND_mfp"/>
    <property type="match status" value="1"/>
</dbReference>
<keyword evidence="8" id="KW-1185">Reference proteome</keyword>
<dbReference type="Gene3D" id="2.40.50.100">
    <property type="match status" value="1"/>
</dbReference>
<dbReference type="OrthoDB" id="1695729at2"/>
<dbReference type="Pfam" id="PF25990">
    <property type="entry name" value="Beta-barrel_YknX"/>
    <property type="match status" value="1"/>
</dbReference>
<keyword evidence="3" id="KW-1133">Transmembrane helix</keyword>
<dbReference type="SUPFAM" id="SSF111369">
    <property type="entry name" value="HlyD-like secretion proteins"/>
    <property type="match status" value="1"/>
</dbReference>
<reference evidence="8" key="1">
    <citation type="submission" date="2015-07" db="EMBL/GenBank/DDBJ databases">
        <title>Draft genome sequence of the purine-degrading Gottschalkia purinilyticum DSM 1384 (formerly Clostridium purinilyticum).</title>
        <authorList>
            <person name="Poehlein A."/>
            <person name="Schiel-Bengelsdorf B."/>
            <person name="Bengelsdorf F.R."/>
            <person name="Daniel R."/>
            <person name="Duerre P."/>
        </authorList>
    </citation>
    <scope>NUCLEOTIDE SEQUENCE [LARGE SCALE GENOMIC DNA]</scope>
    <source>
        <strain evidence="8">DSM 1384</strain>
    </source>
</reference>
<gene>
    <name evidence="7" type="ORF">CLPU_2c00690</name>
</gene>
<dbReference type="InterPro" id="IPR058636">
    <property type="entry name" value="Beta-barrel_YknX"/>
</dbReference>
<dbReference type="AlphaFoldDB" id="A0A0L0WDR5"/>
<dbReference type="InterPro" id="IPR058647">
    <property type="entry name" value="BSH_CzcB-like"/>
</dbReference>
<keyword evidence="3" id="KW-0812">Transmembrane</keyword>
<name>A0A0L0WDR5_GOTPU</name>
<feature type="domain" description="Multidrug resistance protein MdtA-like C-terminal permuted SH3" evidence="4">
    <location>
        <begin position="313"/>
        <end position="369"/>
    </location>
</feature>
<dbReference type="Gene3D" id="2.40.420.20">
    <property type="match status" value="1"/>
</dbReference>
<sequence length="381" mass="42037">MDNKKKFLTIVSVLIIIAGIVSIGAMKAPKKVKNPNEEFETVKVLKEKNFSSTLDLNGVLKSKNEANVISELPYPISEVLVKEGDVVTKGKILARLNSEELKAKLKSAELSLELEKKKLRSLEKSLENAKNTANSQKNINKDMQNGMSSSIETQSKEDIESNIELQKKTIEIQEINLNTQREAFDKSNIKSPINGTVVFSGAKVGVPATGNNPLFTISDTKDLEVEVNVKEYDIRNVKIDQVAKITGEAFKDKEIYGKVTYIAPRARVSNSGAQGTSREAHVLVKISLENTDDILKPGYTTNVSIDIASKDEALVVPYEAIYQKKNGSYVVYVIRGNKIEETNVDIGISGDINQEIISKKIKAGDKIILNPSEKVRNKATK</sequence>
<dbReference type="PANTHER" id="PTHR30469:SF33">
    <property type="entry name" value="SLR1207 PROTEIN"/>
    <property type="match status" value="1"/>
</dbReference>
<dbReference type="Gene3D" id="2.40.30.170">
    <property type="match status" value="1"/>
</dbReference>
<dbReference type="Proteomes" id="UP000037267">
    <property type="component" value="Unassembled WGS sequence"/>
</dbReference>
<feature type="domain" description="YknX-like beta-barrel" evidence="6">
    <location>
        <begin position="223"/>
        <end position="305"/>
    </location>
</feature>
<keyword evidence="3" id="KW-0472">Membrane</keyword>
<feature type="domain" description="CzcB-like barrel-sandwich hybrid" evidence="5">
    <location>
        <begin position="66"/>
        <end position="219"/>
    </location>
</feature>
<dbReference type="GO" id="GO:0015562">
    <property type="term" value="F:efflux transmembrane transporter activity"/>
    <property type="evidence" value="ECO:0007669"/>
    <property type="project" value="TreeGrafter"/>
</dbReference>
<dbReference type="PANTHER" id="PTHR30469">
    <property type="entry name" value="MULTIDRUG RESISTANCE PROTEIN MDTA"/>
    <property type="match status" value="1"/>
</dbReference>
<dbReference type="GO" id="GO:1990281">
    <property type="term" value="C:efflux pump complex"/>
    <property type="evidence" value="ECO:0007669"/>
    <property type="project" value="TreeGrafter"/>
</dbReference>
<evidence type="ECO:0000313" key="7">
    <source>
        <dbReference type="EMBL" id="KNF09618.1"/>
    </source>
</evidence>
<evidence type="ECO:0000259" key="6">
    <source>
        <dbReference type="Pfam" id="PF25990"/>
    </source>
</evidence>
<evidence type="ECO:0000313" key="8">
    <source>
        <dbReference type="Proteomes" id="UP000037267"/>
    </source>
</evidence>